<comment type="similarity">
    <text evidence="3">Belongs to the flavoredoxin family.</text>
</comment>
<dbReference type="Proteomes" id="UP001165444">
    <property type="component" value="Unassembled WGS sequence"/>
</dbReference>
<sequence length="156" mass="16953">MNAAWGGIYTDNMVGICLAEEHQTTQNILASKAFTVSMATADQVVACDYVGLVSGKKVPDKVEKAGFHTVKSAFVNAPVVEELPMTLECELVSYDPETCHMVGRIVNVSADETVLGEDGKIDLDKLRPITYDPIHHHYRVLGEKVGNAFSDGKSLK</sequence>
<dbReference type="InterPro" id="IPR052174">
    <property type="entry name" value="Flavoredoxin"/>
</dbReference>
<evidence type="ECO:0000256" key="1">
    <source>
        <dbReference type="ARBA" id="ARBA00001917"/>
    </source>
</evidence>
<evidence type="ECO:0000313" key="5">
    <source>
        <dbReference type="EMBL" id="MCJ2380426.1"/>
    </source>
</evidence>
<dbReference type="PANTHER" id="PTHR43567">
    <property type="entry name" value="FLAVOREDOXIN-RELATED-RELATED"/>
    <property type="match status" value="1"/>
</dbReference>
<gene>
    <name evidence="5" type="ORF">MUN53_07345</name>
</gene>
<reference evidence="5 6" key="1">
    <citation type="submission" date="2022-03" db="EMBL/GenBank/DDBJ databases">
        <title>Parabacteroides sp. nov. isolated from swine feces.</title>
        <authorList>
            <person name="Bak J.E."/>
        </authorList>
    </citation>
    <scope>NUCLEOTIDE SEQUENCE [LARGE SCALE GENOMIC DNA]</scope>
    <source>
        <strain evidence="5 6">AGMB00274</strain>
    </source>
</reference>
<keyword evidence="2" id="KW-0285">Flavoprotein</keyword>
<dbReference type="EMBL" id="JAKZMM010000014">
    <property type="protein sequence ID" value="MCJ2380426.1"/>
    <property type="molecule type" value="Genomic_DNA"/>
</dbReference>
<comment type="caution">
    <text evidence="5">The sequence shown here is derived from an EMBL/GenBank/DDBJ whole genome shotgun (WGS) entry which is preliminary data.</text>
</comment>
<evidence type="ECO:0000256" key="3">
    <source>
        <dbReference type="ARBA" id="ARBA00038054"/>
    </source>
</evidence>
<dbReference type="SUPFAM" id="SSF50475">
    <property type="entry name" value="FMN-binding split barrel"/>
    <property type="match status" value="1"/>
</dbReference>
<name>A0ABT0C097_9BACT</name>
<evidence type="ECO:0000313" key="6">
    <source>
        <dbReference type="Proteomes" id="UP001165444"/>
    </source>
</evidence>
<dbReference type="InterPro" id="IPR002563">
    <property type="entry name" value="Flavin_Rdtase-like_dom"/>
</dbReference>
<organism evidence="5 6">
    <name type="scientific">Parabacteroides faecalis</name>
    <dbReference type="NCBI Taxonomy" id="2924040"/>
    <lineage>
        <taxon>Bacteria</taxon>
        <taxon>Pseudomonadati</taxon>
        <taxon>Bacteroidota</taxon>
        <taxon>Bacteroidia</taxon>
        <taxon>Bacteroidales</taxon>
        <taxon>Tannerellaceae</taxon>
        <taxon>Parabacteroides</taxon>
    </lineage>
</organism>
<keyword evidence="6" id="KW-1185">Reference proteome</keyword>
<accession>A0ABT0C097</accession>
<protein>
    <submittedName>
        <fullName evidence="5">Flavin reductase family protein</fullName>
    </submittedName>
</protein>
<dbReference type="PANTHER" id="PTHR43567:SF1">
    <property type="entry name" value="FLAVOREDOXIN"/>
    <property type="match status" value="1"/>
</dbReference>
<proteinExistence type="inferred from homology"/>
<dbReference type="Pfam" id="PF01613">
    <property type="entry name" value="Flavin_Reduct"/>
    <property type="match status" value="1"/>
</dbReference>
<dbReference type="InterPro" id="IPR012349">
    <property type="entry name" value="Split_barrel_FMN-bd"/>
</dbReference>
<feature type="domain" description="Flavin reductase like" evidence="4">
    <location>
        <begin position="12"/>
        <end position="117"/>
    </location>
</feature>
<evidence type="ECO:0000256" key="2">
    <source>
        <dbReference type="ARBA" id="ARBA00022630"/>
    </source>
</evidence>
<dbReference type="RefSeq" id="WP_243324396.1">
    <property type="nucleotide sequence ID" value="NZ_JAKZMM010000014.1"/>
</dbReference>
<comment type="cofactor">
    <cofactor evidence="1">
        <name>FMN</name>
        <dbReference type="ChEBI" id="CHEBI:58210"/>
    </cofactor>
</comment>
<evidence type="ECO:0000259" key="4">
    <source>
        <dbReference type="Pfam" id="PF01613"/>
    </source>
</evidence>
<dbReference type="Gene3D" id="2.30.110.10">
    <property type="entry name" value="Electron Transport, Fmn-binding Protein, Chain A"/>
    <property type="match status" value="1"/>
</dbReference>